<dbReference type="InterPro" id="IPR005836">
    <property type="entry name" value="ADP_Glu_pyroP_CS"/>
</dbReference>
<dbReference type="PROSITE" id="PS00808">
    <property type="entry name" value="ADP_GLC_PYROPHOSPH_1"/>
    <property type="match status" value="1"/>
</dbReference>
<keyword evidence="2" id="KW-0321">Glycogen metabolism</keyword>
<evidence type="ECO:0000256" key="3">
    <source>
        <dbReference type="ARBA" id="ARBA00022679"/>
    </source>
</evidence>
<evidence type="ECO:0000256" key="7">
    <source>
        <dbReference type="ARBA" id="ARBA00023277"/>
    </source>
</evidence>
<dbReference type="CDD" id="cd02508">
    <property type="entry name" value="ADP_Glucose_PP"/>
    <property type="match status" value="1"/>
</dbReference>
<evidence type="ECO:0000256" key="6">
    <source>
        <dbReference type="ARBA" id="ARBA00022840"/>
    </source>
</evidence>
<dbReference type="GO" id="GO:0005524">
    <property type="term" value="F:ATP binding"/>
    <property type="evidence" value="ECO:0007669"/>
    <property type="project" value="UniProtKB-KW"/>
</dbReference>
<evidence type="ECO:0000256" key="4">
    <source>
        <dbReference type="ARBA" id="ARBA00022695"/>
    </source>
</evidence>
<dbReference type="CDD" id="cd04651">
    <property type="entry name" value="LbH_G1P_AT_C"/>
    <property type="match status" value="1"/>
</dbReference>
<keyword evidence="6" id="KW-0067">ATP-binding</keyword>
<evidence type="ECO:0000259" key="8">
    <source>
        <dbReference type="Pfam" id="PF00483"/>
    </source>
</evidence>
<dbReference type="PANTHER" id="PTHR43523">
    <property type="entry name" value="GLUCOSE-1-PHOSPHATE ADENYLYLTRANSFERASE-RELATED"/>
    <property type="match status" value="1"/>
</dbReference>
<name>A0A9D9N2G8_9SPIR</name>
<feature type="domain" description="Nucleotidyl transferase" evidence="8">
    <location>
        <begin position="6"/>
        <end position="269"/>
    </location>
</feature>
<reference evidence="9" key="1">
    <citation type="submission" date="2020-10" db="EMBL/GenBank/DDBJ databases">
        <authorList>
            <person name="Gilroy R."/>
        </authorList>
    </citation>
    <scope>NUCLEOTIDE SEQUENCE</scope>
    <source>
        <strain evidence="9">10532</strain>
    </source>
</reference>
<dbReference type="InterPro" id="IPR011831">
    <property type="entry name" value="ADP-Glc_PPase"/>
</dbReference>
<comment type="similarity">
    <text evidence="1">Belongs to the bacterial/plant glucose-1-phosphate adenylyltransferase family.</text>
</comment>
<keyword evidence="7" id="KW-0119">Carbohydrate metabolism</keyword>
<dbReference type="Gene3D" id="3.90.550.10">
    <property type="entry name" value="Spore Coat Polysaccharide Biosynthesis Protein SpsA, Chain A"/>
    <property type="match status" value="1"/>
</dbReference>
<sequence>MPRVLSLILGGGKGTRLYPLTKERSKPAVPFGGSHRIVDIPISNCINSGFRQIYILTQFNSASLHIHIARAYNMDYFSKGFVEILAAEETFDHNGWYGGTADAVRKNFCHFRRLKPTHYIILSGDQLYRMDLDDFMKFHIESGSDISLAATKIKKRTVSSMGILKIDGSHHVCDFIEKPDYDKIDIDYWAAEKKDEGDRSTPEFWGSMGMYIFNADVIEKILDNDLKDFGHDVIPYALDKYKISSYFFDGYWTDIGTIKNFYDANIDLTSITPKFNFYDEVRPIFTHNRNLPPSKINGAYLNQVITSEGCIITNSQINYSIIGLRSIIENSCYLEGVVCMGADEYETPEEKILHEMKGIPNLGIGANTRIRRAIIDKNARIGCNCSIGFNGIPPDGDYGNYHVKDGIYIILKDSVLENGTVI</sequence>
<dbReference type="InterPro" id="IPR005835">
    <property type="entry name" value="NTP_transferase_dom"/>
</dbReference>
<dbReference type="Gene3D" id="2.160.10.10">
    <property type="entry name" value="Hexapeptide repeat proteins"/>
    <property type="match status" value="1"/>
</dbReference>
<dbReference type="PROSITE" id="PS00809">
    <property type="entry name" value="ADP_GLC_PYROPHOSPH_2"/>
    <property type="match status" value="1"/>
</dbReference>
<dbReference type="NCBIfam" id="NF002772">
    <property type="entry name" value="PRK02862.1"/>
    <property type="match status" value="1"/>
</dbReference>
<keyword evidence="3 9" id="KW-0808">Transferase</keyword>
<dbReference type="Proteomes" id="UP000823638">
    <property type="component" value="Unassembled WGS sequence"/>
</dbReference>
<dbReference type="GO" id="GO:0005978">
    <property type="term" value="P:glycogen biosynthetic process"/>
    <property type="evidence" value="ECO:0007669"/>
    <property type="project" value="InterPro"/>
</dbReference>
<evidence type="ECO:0000256" key="5">
    <source>
        <dbReference type="ARBA" id="ARBA00022741"/>
    </source>
</evidence>
<dbReference type="EMBL" id="JADIMM010000085">
    <property type="protein sequence ID" value="MBO8458026.1"/>
    <property type="molecule type" value="Genomic_DNA"/>
</dbReference>
<evidence type="ECO:0000256" key="2">
    <source>
        <dbReference type="ARBA" id="ARBA00022600"/>
    </source>
</evidence>
<dbReference type="PANTHER" id="PTHR43523:SF12">
    <property type="entry name" value="GLUCOSE-1-PHOSPHATE ADENYLYLTRANSFERASE LARGE SUBUNIT 1, CHLOROPLASTIC-RELATED"/>
    <property type="match status" value="1"/>
</dbReference>
<organism evidence="9 10">
    <name type="scientific">Candidatus Gallitreponema excrementavium</name>
    <dbReference type="NCBI Taxonomy" id="2840840"/>
    <lineage>
        <taxon>Bacteria</taxon>
        <taxon>Pseudomonadati</taxon>
        <taxon>Spirochaetota</taxon>
        <taxon>Spirochaetia</taxon>
        <taxon>Spirochaetales</taxon>
        <taxon>Candidatus Gallitreponema</taxon>
    </lineage>
</organism>
<dbReference type="Pfam" id="PF25247">
    <property type="entry name" value="LbH_GLGC"/>
    <property type="match status" value="1"/>
</dbReference>
<evidence type="ECO:0000256" key="1">
    <source>
        <dbReference type="ARBA" id="ARBA00010443"/>
    </source>
</evidence>
<keyword evidence="5" id="KW-0547">Nucleotide-binding</keyword>
<dbReference type="SUPFAM" id="SSF53448">
    <property type="entry name" value="Nucleotide-diphospho-sugar transferases"/>
    <property type="match status" value="1"/>
</dbReference>
<proteinExistence type="inferred from homology"/>
<keyword evidence="4 9" id="KW-0548">Nucleotidyltransferase</keyword>
<dbReference type="Pfam" id="PF00483">
    <property type="entry name" value="NTP_transferase"/>
    <property type="match status" value="1"/>
</dbReference>
<dbReference type="AlphaFoldDB" id="A0A9D9N2G8"/>
<evidence type="ECO:0000313" key="10">
    <source>
        <dbReference type="Proteomes" id="UP000823638"/>
    </source>
</evidence>
<dbReference type="InterPro" id="IPR029044">
    <property type="entry name" value="Nucleotide-diphossugar_trans"/>
</dbReference>
<dbReference type="EC" id="2.7.7.27" evidence="9"/>
<dbReference type="InterPro" id="IPR011004">
    <property type="entry name" value="Trimer_LpxA-like_sf"/>
</dbReference>
<evidence type="ECO:0000313" key="9">
    <source>
        <dbReference type="EMBL" id="MBO8458026.1"/>
    </source>
</evidence>
<dbReference type="SUPFAM" id="SSF51161">
    <property type="entry name" value="Trimeric LpxA-like enzymes"/>
    <property type="match status" value="1"/>
</dbReference>
<comment type="caution">
    <text evidence="9">The sequence shown here is derived from an EMBL/GenBank/DDBJ whole genome shotgun (WGS) entry which is preliminary data.</text>
</comment>
<gene>
    <name evidence="9" type="ORF">IAA81_07340</name>
</gene>
<protein>
    <submittedName>
        <fullName evidence="9">Glucose-1-phosphate adenylyltransferase</fullName>
        <ecNumber evidence="9">2.7.7.27</ecNumber>
    </submittedName>
</protein>
<reference evidence="9" key="2">
    <citation type="journal article" date="2021" name="PeerJ">
        <title>Extensive microbial diversity within the chicken gut microbiome revealed by metagenomics and culture.</title>
        <authorList>
            <person name="Gilroy R."/>
            <person name="Ravi A."/>
            <person name="Getino M."/>
            <person name="Pursley I."/>
            <person name="Horton D.L."/>
            <person name="Alikhan N.F."/>
            <person name="Baker D."/>
            <person name="Gharbi K."/>
            <person name="Hall N."/>
            <person name="Watson M."/>
            <person name="Adriaenssens E.M."/>
            <person name="Foster-Nyarko E."/>
            <person name="Jarju S."/>
            <person name="Secka A."/>
            <person name="Antonio M."/>
            <person name="Oren A."/>
            <person name="Chaudhuri R.R."/>
            <person name="La Ragione R."/>
            <person name="Hildebrand F."/>
            <person name="Pallen M.J."/>
        </authorList>
    </citation>
    <scope>NUCLEOTIDE SEQUENCE</scope>
    <source>
        <strain evidence="9">10532</strain>
    </source>
</reference>
<dbReference type="GO" id="GO:0008878">
    <property type="term" value="F:glucose-1-phosphate adenylyltransferase activity"/>
    <property type="evidence" value="ECO:0007669"/>
    <property type="project" value="UniProtKB-EC"/>
</dbReference>
<accession>A0A9D9N2G8</accession>